<name>A0A0C3LQW5_9AGAM</name>
<accession>A0A0C3LQW5</accession>
<dbReference type="Proteomes" id="UP000054248">
    <property type="component" value="Unassembled WGS sequence"/>
</dbReference>
<reference evidence="2 3" key="1">
    <citation type="submission" date="2014-04" db="EMBL/GenBank/DDBJ databases">
        <authorList>
            <consortium name="DOE Joint Genome Institute"/>
            <person name="Kuo A."/>
            <person name="Girlanda M."/>
            <person name="Perotto S."/>
            <person name="Kohler A."/>
            <person name="Nagy L.G."/>
            <person name="Floudas D."/>
            <person name="Copeland A."/>
            <person name="Barry K.W."/>
            <person name="Cichocki N."/>
            <person name="Veneault-Fourrey C."/>
            <person name="LaButti K."/>
            <person name="Lindquist E.A."/>
            <person name="Lipzen A."/>
            <person name="Lundell T."/>
            <person name="Morin E."/>
            <person name="Murat C."/>
            <person name="Sun H."/>
            <person name="Tunlid A."/>
            <person name="Henrissat B."/>
            <person name="Grigoriev I.V."/>
            <person name="Hibbett D.S."/>
            <person name="Martin F."/>
            <person name="Nordberg H.P."/>
            <person name="Cantor M.N."/>
            <person name="Hua S.X."/>
        </authorList>
    </citation>
    <scope>NUCLEOTIDE SEQUENCE [LARGE SCALE GENOMIC DNA]</scope>
    <source>
        <strain evidence="2 3">MUT 4182</strain>
    </source>
</reference>
<evidence type="ECO:0000313" key="3">
    <source>
        <dbReference type="Proteomes" id="UP000054248"/>
    </source>
</evidence>
<proteinExistence type="predicted"/>
<feature type="region of interest" description="Disordered" evidence="1">
    <location>
        <begin position="98"/>
        <end position="119"/>
    </location>
</feature>
<protein>
    <submittedName>
        <fullName evidence="2">Uncharacterized protein</fullName>
    </submittedName>
</protein>
<reference evidence="3" key="2">
    <citation type="submission" date="2015-01" db="EMBL/GenBank/DDBJ databases">
        <title>Evolutionary Origins and Diversification of the Mycorrhizal Mutualists.</title>
        <authorList>
            <consortium name="DOE Joint Genome Institute"/>
            <consortium name="Mycorrhizal Genomics Consortium"/>
            <person name="Kohler A."/>
            <person name="Kuo A."/>
            <person name="Nagy L.G."/>
            <person name="Floudas D."/>
            <person name="Copeland A."/>
            <person name="Barry K.W."/>
            <person name="Cichocki N."/>
            <person name="Veneault-Fourrey C."/>
            <person name="LaButti K."/>
            <person name="Lindquist E.A."/>
            <person name="Lipzen A."/>
            <person name="Lundell T."/>
            <person name="Morin E."/>
            <person name="Murat C."/>
            <person name="Riley R."/>
            <person name="Ohm R."/>
            <person name="Sun H."/>
            <person name="Tunlid A."/>
            <person name="Henrissat B."/>
            <person name="Grigoriev I.V."/>
            <person name="Hibbett D.S."/>
            <person name="Martin F."/>
        </authorList>
    </citation>
    <scope>NUCLEOTIDE SEQUENCE [LARGE SCALE GENOMIC DNA]</scope>
    <source>
        <strain evidence="3">MUT 4182</strain>
    </source>
</reference>
<gene>
    <name evidence="2" type="ORF">M407DRAFT_244658</name>
</gene>
<dbReference type="AlphaFoldDB" id="A0A0C3LQW5"/>
<dbReference type="OrthoDB" id="10441066at2759"/>
<evidence type="ECO:0000313" key="2">
    <source>
        <dbReference type="EMBL" id="KIO23807.1"/>
    </source>
</evidence>
<evidence type="ECO:0000256" key="1">
    <source>
        <dbReference type="SAM" id="MobiDB-lite"/>
    </source>
</evidence>
<keyword evidence="3" id="KW-1185">Reference proteome</keyword>
<sequence>MDLLLWALDRRLLSGCWFISFMVVSNTIRDLSPTTLVKSSGLCLLQTRCRTFGTVFKHHQAEYVLVPADYAPQVQADQGIDGIPVRGLNSLHTRSRAGSAMDLGTPAKRPPVPQRSHTSSFESVGMGMGMSGGGVFPSTGFGSSIGAGRPRAGSRARTLDGGAAAGMLGRTVELWVYLMFVHLQFR</sequence>
<dbReference type="HOGENOM" id="CLU_1455410_0_0_1"/>
<organism evidence="2 3">
    <name type="scientific">Tulasnella calospora MUT 4182</name>
    <dbReference type="NCBI Taxonomy" id="1051891"/>
    <lineage>
        <taxon>Eukaryota</taxon>
        <taxon>Fungi</taxon>
        <taxon>Dikarya</taxon>
        <taxon>Basidiomycota</taxon>
        <taxon>Agaricomycotina</taxon>
        <taxon>Agaricomycetes</taxon>
        <taxon>Cantharellales</taxon>
        <taxon>Tulasnellaceae</taxon>
        <taxon>Tulasnella</taxon>
    </lineage>
</organism>
<dbReference type="EMBL" id="KN823075">
    <property type="protein sequence ID" value="KIO23807.1"/>
    <property type="molecule type" value="Genomic_DNA"/>
</dbReference>